<dbReference type="EMBL" id="VCPD01000002">
    <property type="protein sequence ID" value="TMV08679.1"/>
    <property type="molecule type" value="Genomic_DNA"/>
</dbReference>
<accession>A0ABY2X0C2</accession>
<proteinExistence type="predicted"/>
<protein>
    <submittedName>
        <fullName evidence="1">Uncharacterized protein</fullName>
    </submittedName>
</protein>
<sequence length="63" mass="7154">MSRAHTVALLKRSGECGEVEIHMVKNRDDGRLGRVPLGYYLGLTQIDPFEGFYPSLMKWVEDA</sequence>
<gene>
    <name evidence="1" type="ORF">FGK63_06035</name>
</gene>
<evidence type="ECO:0000313" key="2">
    <source>
        <dbReference type="Proteomes" id="UP001193035"/>
    </source>
</evidence>
<name>A0ABY2X0C2_9RHOB</name>
<evidence type="ECO:0000313" key="1">
    <source>
        <dbReference type="EMBL" id="TMV08679.1"/>
    </source>
</evidence>
<comment type="caution">
    <text evidence="1">The sequence shown here is derived from an EMBL/GenBank/DDBJ whole genome shotgun (WGS) entry which is preliminary data.</text>
</comment>
<organism evidence="1 2">
    <name type="scientific">Ruegeria sediminis</name>
    <dbReference type="NCBI Taxonomy" id="2583820"/>
    <lineage>
        <taxon>Bacteria</taxon>
        <taxon>Pseudomonadati</taxon>
        <taxon>Pseudomonadota</taxon>
        <taxon>Alphaproteobacteria</taxon>
        <taxon>Rhodobacterales</taxon>
        <taxon>Roseobacteraceae</taxon>
        <taxon>Ruegeria</taxon>
    </lineage>
</organism>
<reference evidence="1 2" key="1">
    <citation type="submission" date="2019-05" db="EMBL/GenBank/DDBJ databases">
        <title>Ruegeria sp. nov., isolated from tidal flat.</title>
        <authorList>
            <person name="Kim W."/>
        </authorList>
    </citation>
    <scope>NUCLEOTIDE SEQUENCE [LARGE SCALE GENOMIC DNA]</scope>
    <source>
        <strain evidence="1 2">CAU 1488</strain>
    </source>
</reference>
<keyword evidence="2" id="KW-1185">Reference proteome</keyword>
<dbReference type="Proteomes" id="UP001193035">
    <property type="component" value="Unassembled WGS sequence"/>
</dbReference>